<evidence type="ECO:0000256" key="3">
    <source>
        <dbReference type="ARBA" id="ARBA00023163"/>
    </source>
</evidence>
<dbReference type="InterPro" id="IPR028082">
    <property type="entry name" value="Peripla_BP_I"/>
</dbReference>
<proteinExistence type="predicted"/>
<evidence type="ECO:0000256" key="1">
    <source>
        <dbReference type="ARBA" id="ARBA00023015"/>
    </source>
</evidence>
<dbReference type="PANTHER" id="PTHR30146:SF109">
    <property type="entry name" value="HTH-TYPE TRANSCRIPTIONAL REGULATOR GALS"/>
    <property type="match status" value="1"/>
</dbReference>
<keyword evidence="2" id="KW-0238">DNA-binding</keyword>
<accession>A0A1U9NLE3</accession>
<dbReference type="Gene3D" id="1.10.10.10">
    <property type="entry name" value="Winged helix-like DNA-binding domain superfamily/Winged helix DNA-binding domain"/>
    <property type="match status" value="1"/>
</dbReference>
<name>A0A1U9NLE3_9BACT</name>
<dbReference type="Proteomes" id="UP000189674">
    <property type="component" value="Chromosome"/>
</dbReference>
<dbReference type="STRING" id="1936003.STSP2_01934"/>
<reference evidence="6" key="1">
    <citation type="submission" date="2017-02" db="EMBL/GenBank/DDBJ databases">
        <title>Comparative genomics and description of representatives of a novel lineage of planctomycetes thriving in anoxic sediments.</title>
        <authorList>
            <person name="Spring S."/>
            <person name="Bunk B."/>
            <person name="Sproer C."/>
        </authorList>
    </citation>
    <scope>NUCLEOTIDE SEQUENCE [LARGE SCALE GENOMIC DNA]</scope>
    <source>
        <strain evidence="6">ST-NAGAB-D1</strain>
    </source>
</reference>
<evidence type="ECO:0000259" key="4">
    <source>
        <dbReference type="PROSITE" id="PS50949"/>
    </source>
</evidence>
<dbReference type="InterPro" id="IPR036388">
    <property type="entry name" value="WH-like_DNA-bd_sf"/>
</dbReference>
<dbReference type="InterPro" id="IPR046335">
    <property type="entry name" value="LacI/GalR-like_sensor"/>
</dbReference>
<evidence type="ECO:0000313" key="5">
    <source>
        <dbReference type="EMBL" id="AQT68762.1"/>
    </source>
</evidence>
<protein>
    <submittedName>
        <fullName evidence="5">Ribose operon repressor</fullName>
    </submittedName>
</protein>
<dbReference type="SUPFAM" id="SSF46785">
    <property type="entry name" value="Winged helix' DNA-binding domain"/>
    <property type="match status" value="1"/>
</dbReference>
<dbReference type="AlphaFoldDB" id="A0A1U9NLE3"/>
<feature type="domain" description="HTH gntR-type" evidence="4">
    <location>
        <begin position="20"/>
        <end position="88"/>
    </location>
</feature>
<dbReference type="InterPro" id="IPR000524">
    <property type="entry name" value="Tscrpt_reg_HTH_GntR"/>
</dbReference>
<dbReference type="SMART" id="SM00345">
    <property type="entry name" value="HTH_GNTR"/>
    <property type="match status" value="1"/>
</dbReference>
<dbReference type="Gene3D" id="3.40.50.2300">
    <property type="match status" value="2"/>
</dbReference>
<dbReference type="EMBL" id="CP019791">
    <property type="protein sequence ID" value="AQT68762.1"/>
    <property type="molecule type" value="Genomic_DNA"/>
</dbReference>
<dbReference type="KEGG" id="alus:STSP2_01934"/>
<evidence type="ECO:0000256" key="2">
    <source>
        <dbReference type="ARBA" id="ARBA00023125"/>
    </source>
</evidence>
<dbReference type="PANTHER" id="PTHR30146">
    <property type="entry name" value="LACI-RELATED TRANSCRIPTIONAL REPRESSOR"/>
    <property type="match status" value="1"/>
</dbReference>
<evidence type="ECO:0000313" key="6">
    <source>
        <dbReference type="Proteomes" id="UP000189674"/>
    </source>
</evidence>
<dbReference type="PROSITE" id="PS50949">
    <property type="entry name" value="HTH_GNTR"/>
    <property type="match status" value="1"/>
</dbReference>
<dbReference type="Pfam" id="PF13377">
    <property type="entry name" value="Peripla_BP_3"/>
    <property type="match status" value="1"/>
</dbReference>
<dbReference type="CDD" id="cd07377">
    <property type="entry name" value="WHTH_GntR"/>
    <property type="match status" value="1"/>
</dbReference>
<dbReference type="CDD" id="cd06267">
    <property type="entry name" value="PBP1_LacI_sugar_binding-like"/>
    <property type="match status" value="1"/>
</dbReference>
<dbReference type="OrthoDB" id="9784962at2"/>
<keyword evidence="6" id="KW-1185">Reference proteome</keyword>
<dbReference type="GO" id="GO:0003700">
    <property type="term" value="F:DNA-binding transcription factor activity"/>
    <property type="evidence" value="ECO:0007669"/>
    <property type="project" value="InterPro"/>
</dbReference>
<keyword evidence="3" id="KW-0804">Transcription</keyword>
<dbReference type="SUPFAM" id="SSF53822">
    <property type="entry name" value="Periplasmic binding protein-like I"/>
    <property type="match status" value="1"/>
</dbReference>
<dbReference type="GO" id="GO:0000976">
    <property type="term" value="F:transcription cis-regulatory region binding"/>
    <property type="evidence" value="ECO:0007669"/>
    <property type="project" value="TreeGrafter"/>
</dbReference>
<gene>
    <name evidence="5" type="primary">rbsR</name>
    <name evidence="5" type="ORF">STSP2_01934</name>
</gene>
<organism evidence="5 6">
    <name type="scientific">Anaerohalosphaera lusitana</name>
    <dbReference type="NCBI Taxonomy" id="1936003"/>
    <lineage>
        <taxon>Bacteria</taxon>
        <taxon>Pseudomonadati</taxon>
        <taxon>Planctomycetota</taxon>
        <taxon>Phycisphaerae</taxon>
        <taxon>Sedimentisphaerales</taxon>
        <taxon>Anaerohalosphaeraceae</taxon>
        <taxon>Anaerohalosphaera</taxon>
    </lineage>
</organism>
<dbReference type="InterPro" id="IPR036390">
    <property type="entry name" value="WH_DNA-bd_sf"/>
</dbReference>
<dbReference type="Pfam" id="PF00392">
    <property type="entry name" value="GntR"/>
    <property type="match status" value="1"/>
</dbReference>
<keyword evidence="1" id="KW-0805">Transcription regulation</keyword>
<dbReference type="RefSeq" id="WP_146662050.1">
    <property type="nucleotide sequence ID" value="NZ_CP019791.1"/>
</dbReference>
<sequence length="389" mass="43023">MVSNSSLDKIQLDKRPKKALPLYEQIRSQVNSRIEDKSLKPGDALPSIAHLSKQWDVTYRTIKSAYELLEQDGVVTFKAGKGVVADSDRMLDNQGKTLSVTFVSCHLDDPYYALASTGIRRFALEKGLELTTIDVGNSKRRFINAISSPGQDVDGMLILPFEVSGYESAVQKTIEAGRKVVFVDRDLPNVNASYVGVDHFSVAFQATSHLLAVHDRPVYYLAFVDKPSGAREWFKGWRSAMQSYNHFNSLDRYIIDLAIDESELAGTIDVGLEYSIFAARRLFQTQKEEKYSIFAGNDFIARGVYIAAEELGLEIGKDVFLVGSNDMPFAAKMEVPLSSVHPIPSVEHIGYQAAKVLYEQLTGTIGNSVRQLIPVELVARASSVGPASK</sequence>